<dbReference type="EMBL" id="JADGJD010000076">
    <property type="protein sequence ID" value="KAJ3055485.1"/>
    <property type="molecule type" value="Genomic_DNA"/>
</dbReference>
<evidence type="ECO:0000259" key="9">
    <source>
        <dbReference type="PROSITE" id="PS50166"/>
    </source>
</evidence>
<dbReference type="PROSITE" id="PS50166">
    <property type="entry name" value="IMPORTIN_B_NT"/>
    <property type="match status" value="1"/>
</dbReference>
<dbReference type="SUPFAM" id="SSF48371">
    <property type="entry name" value="ARM repeat"/>
    <property type="match status" value="1"/>
</dbReference>
<keyword evidence="5" id="KW-0677">Repeat</keyword>
<dbReference type="Gene3D" id="1.25.10.10">
    <property type="entry name" value="Leucine-rich Repeat Variant"/>
    <property type="match status" value="1"/>
</dbReference>
<dbReference type="InterPro" id="IPR040122">
    <property type="entry name" value="Importin_beta"/>
</dbReference>
<dbReference type="InterPro" id="IPR001494">
    <property type="entry name" value="Importin-beta_N"/>
</dbReference>
<dbReference type="FunFam" id="1.25.10.10:FF:000027">
    <property type="entry name" value="Importin subunit beta-1"/>
    <property type="match status" value="1"/>
</dbReference>
<keyword evidence="11" id="KW-1185">Reference proteome</keyword>
<dbReference type="GO" id="GO:0005737">
    <property type="term" value="C:cytoplasm"/>
    <property type="evidence" value="ECO:0007669"/>
    <property type="project" value="UniProtKB-SubCell"/>
</dbReference>
<dbReference type="InterPro" id="IPR058584">
    <property type="entry name" value="IMB1_TNPO1-like_TPR"/>
</dbReference>
<gene>
    <name evidence="10" type="primary">KAP95</name>
    <name evidence="10" type="ORF">HK097_010344</name>
</gene>
<dbReference type="AlphaFoldDB" id="A0AAD5SHG0"/>
<sequence length="862" mass="95084">MSVSQLLAASLAPEDHIRNEAEQKLAQYASENFGAYTATLAQELVQEQNAAPIRQAAGIQLKNALSGKSSGAQNELTQRWLQNTDPAVKSQIKSAVLQTLASPTIAAANTAGLVIVAIAEIELPVQQWPELIHVLLQHVTQGTEPSLKRATLQTIGFMCDAISPEVLATQANEILTAVAQGARKEEPNEEVRLAALKALTNSLRFINANFEREGERNYIMQIVCEATQASANLQVAAFECLVQIMELYYDKMQFYMEKALFRLTLDGMKHENQDVALQAIEFWSTVCEEEMQMMLEDEENKNQGINAESMSQQFVKAAVNELVDVLWWLMTKKEEDDDEDEWNVPMSAATCLSLVAGAAEEAIVRPLVPHIERHLTSEDWRYREAAVMAFGSIMAGPDPQILAPLVQTALPPLIAMMRDANSHVKDTTAWTLGRIIEHQATAINPEHLNVLIGVLLQGLADETKVASNSAWCILNLSENVFSDPAAGHQLVPYFDMLMGGLMKASESNAREAHFRTATYEAMSSLINHAPKESLQSVASAVEILLSRLEHSVQEMTRQHDVETKRSLAEIESDLTSTLTATIRALSADIRPMADRIMATVLTLLQGAPKGTTISEDAFLCISSLTNAIEGDFSRYMDSLKPFLLAALQNHEEYAVCQIAVGVVGDICRSLNEQAVPYCNDFMMVLMQNLQAPELNKDVKPTILGSFGDIALAIGDKFEPYLYGVMEVLNQAGSLCGSDRLDPEDYEETEYIASLRDSIIEAYVGIVQGLKTAEKTSALVPYLDSIFRFADLVAEDPHQIERDGTKKSLLGLVGDLAEGLPQGGAYRQYFARQWVPSLIARVKREPGGREVARWTKEMVKRHA</sequence>
<dbReference type="InterPro" id="IPR011989">
    <property type="entry name" value="ARM-like"/>
</dbReference>
<evidence type="ECO:0000256" key="1">
    <source>
        <dbReference type="ARBA" id="ARBA00004496"/>
    </source>
</evidence>
<evidence type="ECO:0000256" key="7">
    <source>
        <dbReference type="ARBA" id="ARBA00079884"/>
    </source>
</evidence>
<proteinExistence type="inferred from homology"/>
<comment type="subcellular location">
    <subcellularLocation>
        <location evidence="1">Cytoplasm</location>
    </subcellularLocation>
</comment>
<evidence type="ECO:0000256" key="2">
    <source>
        <dbReference type="ARBA" id="ARBA00010907"/>
    </source>
</evidence>
<keyword evidence="6" id="KW-0653">Protein transport</keyword>
<evidence type="ECO:0000256" key="5">
    <source>
        <dbReference type="ARBA" id="ARBA00022737"/>
    </source>
</evidence>
<dbReference type="GO" id="GO:0006606">
    <property type="term" value="P:protein import into nucleus"/>
    <property type="evidence" value="ECO:0007669"/>
    <property type="project" value="InterPro"/>
</dbReference>
<organism evidence="10 11">
    <name type="scientific">Rhizophlyctis rosea</name>
    <dbReference type="NCBI Taxonomy" id="64517"/>
    <lineage>
        <taxon>Eukaryota</taxon>
        <taxon>Fungi</taxon>
        <taxon>Fungi incertae sedis</taxon>
        <taxon>Chytridiomycota</taxon>
        <taxon>Chytridiomycota incertae sedis</taxon>
        <taxon>Chytridiomycetes</taxon>
        <taxon>Rhizophlyctidales</taxon>
        <taxon>Rhizophlyctidaceae</taxon>
        <taxon>Rhizophlyctis</taxon>
    </lineage>
</organism>
<dbReference type="Pfam" id="PF25574">
    <property type="entry name" value="TPR_IMB1"/>
    <property type="match status" value="1"/>
</dbReference>
<dbReference type="GO" id="GO:0031267">
    <property type="term" value="F:small GTPase binding"/>
    <property type="evidence" value="ECO:0007669"/>
    <property type="project" value="InterPro"/>
</dbReference>
<dbReference type="InterPro" id="IPR016024">
    <property type="entry name" value="ARM-type_fold"/>
</dbReference>
<dbReference type="SMART" id="SM00913">
    <property type="entry name" value="IBN_N"/>
    <property type="match status" value="1"/>
</dbReference>
<dbReference type="Pfam" id="PF03810">
    <property type="entry name" value="IBN_N"/>
    <property type="match status" value="1"/>
</dbReference>
<keyword evidence="4" id="KW-0963">Cytoplasm</keyword>
<dbReference type="Pfam" id="PF13513">
    <property type="entry name" value="HEAT_EZ"/>
    <property type="match status" value="1"/>
</dbReference>
<comment type="caution">
    <text evidence="10">The sequence shown here is derived from an EMBL/GenBank/DDBJ whole genome shotgun (WGS) entry which is preliminary data.</text>
</comment>
<dbReference type="Proteomes" id="UP001212841">
    <property type="component" value="Unassembled WGS sequence"/>
</dbReference>
<name>A0AAD5SHG0_9FUNG</name>
<evidence type="ECO:0000256" key="3">
    <source>
        <dbReference type="ARBA" id="ARBA00022448"/>
    </source>
</evidence>
<evidence type="ECO:0000256" key="6">
    <source>
        <dbReference type="ARBA" id="ARBA00022927"/>
    </source>
</evidence>
<reference evidence="10" key="1">
    <citation type="submission" date="2020-05" db="EMBL/GenBank/DDBJ databases">
        <title>Phylogenomic resolution of chytrid fungi.</title>
        <authorList>
            <person name="Stajich J.E."/>
            <person name="Amses K."/>
            <person name="Simmons R."/>
            <person name="Seto K."/>
            <person name="Myers J."/>
            <person name="Bonds A."/>
            <person name="Quandt C.A."/>
            <person name="Barry K."/>
            <person name="Liu P."/>
            <person name="Grigoriev I."/>
            <person name="Longcore J.E."/>
            <person name="James T.Y."/>
        </authorList>
    </citation>
    <scope>NUCLEOTIDE SEQUENCE</scope>
    <source>
        <strain evidence="10">JEL0318</strain>
    </source>
</reference>
<evidence type="ECO:0000256" key="8">
    <source>
        <dbReference type="ARBA" id="ARBA00083566"/>
    </source>
</evidence>
<keyword evidence="3" id="KW-0813">Transport</keyword>
<comment type="similarity">
    <text evidence="2">Belongs to the importin beta family. Importin beta-1 subfamily.</text>
</comment>
<evidence type="ECO:0000256" key="4">
    <source>
        <dbReference type="ARBA" id="ARBA00022490"/>
    </source>
</evidence>
<feature type="domain" description="Importin N-terminal" evidence="9">
    <location>
        <begin position="21"/>
        <end position="102"/>
    </location>
</feature>
<dbReference type="PANTHER" id="PTHR10527">
    <property type="entry name" value="IMPORTIN BETA"/>
    <property type="match status" value="1"/>
</dbReference>
<accession>A0AAD5SHG0</accession>
<protein>
    <recommendedName>
        <fullName evidence="7">Importin-95</fullName>
    </recommendedName>
    <alternativeName>
        <fullName evidence="8">Karyopherin-95</fullName>
    </alternativeName>
</protein>
<evidence type="ECO:0000313" key="10">
    <source>
        <dbReference type="EMBL" id="KAJ3055485.1"/>
    </source>
</evidence>
<evidence type="ECO:0000313" key="11">
    <source>
        <dbReference type="Proteomes" id="UP001212841"/>
    </source>
</evidence>